<dbReference type="Proteomes" id="UP000297649">
    <property type="component" value="Unassembled WGS sequence"/>
</dbReference>
<comment type="caution">
    <text evidence="1">The sequence shown here is derived from an EMBL/GenBank/DDBJ whole genome shotgun (WGS) entry which is preliminary data.</text>
</comment>
<evidence type="ECO:0000313" key="2">
    <source>
        <dbReference type="Proteomes" id="UP000297649"/>
    </source>
</evidence>
<sequence length="135" mass="15460">MNPKIQYVYFKDEEATHSMDIMDHFLSDVQKGRQALKSSIEEIKSYSSRKAKKILAELYAFEDLIESLLDVVSQINPENQKEKKLLHEFALFGNEFIGIIGLLEVMSLDSKRRNQVLNNNGKPSKGSIEVNLDLL</sequence>
<accession>A0A6H3NT78</accession>
<name>A0A6H3NT78_9LEPT</name>
<keyword evidence="2" id="KW-1185">Reference proteome</keyword>
<protein>
    <submittedName>
        <fullName evidence="1">Uncharacterized protein</fullName>
    </submittedName>
</protein>
<dbReference type="AlphaFoldDB" id="A0A6H3NT78"/>
<gene>
    <name evidence="1" type="ORF">EHR08_15850</name>
</gene>
<organism evidence="1 2">
    <name type="scientific">Leptospira bandrabouensis</name>
    <dbReference type="NCBI Taxonomy" id="2484903"/>
    <lineage>
        <taxon>Bacteria</taxon>
        <taxon>Pseudomonadati</taxon>
        <taxon>Spirochaetota</taxon>
        <taxon>Spirochaetia</taxon>
        <taxon>Leptospirales</taxon>
        <taxon>Leptospiraceae</taxon>
        <taxon>Leptospira</taxon>
    </lineage>
</organism>
<evidence type="ECO:0000313" key="1">
    <source>
        <dbReference type="EMBL" id="TGN12820.1"/>
    </source>
</evidence>
<proteinExistence type="predicted"/>
<reference evidence="1" key="1">
    <citation type="journal article" date="2019" name="PLoS Negl. Trop. Dis.">
        <title>Revisiting the worldwide diversity of Leptospira species in the environment.</title>
        <authorList>
            <person name="Vincent A.T."/>
            <person name="Schiettekatte O."/>
            <person name="Bourhy P."/>
            <person name="Veyrier F.J."/>
            <person name="Picardeau M."/>
        </authorList>
    </citation>
    <scope>NUCLEOTIDE SEQUENCE [LARGE SCALE GENOMIC DNA]</scope>
    <source>
        <strain evidence="1">201601109</strain>
    </source>
</reference>
<dbReference type="RefSeq" id="WP_135744017.1">
    <property type="nucleotide sequence ID" value="NZ_RQHT01000012.1"/>
</dbReference>
<dbReference type="EMBL" id="RQHU01000019">
    <property type="protein sequence ID" value="TGN12820.1"/>
    <property type="molecule type" value="Genomic_DNA"/>
</dbReference>